<dbReference type="InterPro" id="IPR050570">
    <property type="entry name" value="Cell_wall_metabolism_enzyme"/>
</dbReference>
<dbReference type="PANTHER" id="PTHR21666:SF270">
    <property type="entry name" value="MUREIN HYDROLASE ACTIVATOR ENVC"/>
    <property type="match status" value="1"/>
</dbReference>
<keyword evidence="1" id="KW-1133">Transmembrane helix</keyword>
<reference evidence="3 4" key="1">
    <citation type="submission" date="2017-04" db="EMBL/GenBank/DDBJ databases">
        <authorList>
            <person name="Afonso C.L."/>
            <person name="Miller P.J."/>
            <person name="Scott M.A."/>
            <person name="Spackman E."/>
            <person name="Goraichik I."/>
            <person name="Dimitrov K.M."/>
            <person name="Suarez D.L."/>
            <person name="Swayne D.E."/>
        </authorList>
    </citation>
    <scope>NUCLEOTIDE SEQUENCE [LARGE SCALE GENOMIC DNA]</scope>
    <source>
        <strain evidence="3 4">DSM 23236</strain>
    </source>
</reference>
<keyword evidence="1" id="KW-0472">Membrane</keyword>
<keyword evidence="4" id="KW-1185">Reference proteome</keyword>
<feature type="domain" description="M23ase beta-sheet core" evidence="2">
    <location>
        <begin position="181"/>
        <end position="275"/>
    </location>
</feature>
<dbReference type="Pfam" id="PF01551">
    <property type="entry name" value="Peptidase_M23"/>
    <property type="match status" value="1"/>
</dbReference>
<dbReference type="PANTHER" id="PTHR21666">
    <property type="entry name" value="PEPTIDASE-RELATED"/>
    <property type="match status" value="1"/>
</dbReference>
<name>A0A1W1XZ65_9NEIS</name>
<dbReference type="RefSeq" id="WP_084092586.1">
    <property type="nucleotide sequence ID" value="NZ_FWXD01000030.1"/>
</dbReference>
<dbReference type="Proteomes" id="UP000192761">
    <property type="component" value="Unassembled WGS sequence"/>
</dbReference>
<evidence type="ECO:0000256" key="1">
    <source>
        <dbReference type="SAM" id="Phobius"/>
    </source>
</evidence>
<proteinExistence type="predicted"/>
<feature type="transmembrane region" description="Helical" evidence="1">
    <location>
        <begin position="21"/>
        <end position="43"/>
    </location>
</feature>
<evidence type="ECO:0000259" key="2">
    <source>
        <dbReference type="Pfam" id="PF01551"/>
    </source>
</evidence>
<dbReference type="FunFam" id="2.70.70.10:FF:000006">
    <property type="entry name" value="M23 family peptidase"/>
    <property type="match status" value="1"/>
</dbReference>
<dbReference type="AlphaFoldDB" id="A0A1W1XZ65"/>
<protein>
    <submittedName>
        <fullName evidence="3">Peptidase family M23</fullName>
    </submittedName>
</protein>
<accession>A0A1W1XZ65</accession>
<organism evidence="3 4">
    <name type="scientific">Andreprevotia lacus DSM 23236</name>
    <dbReference type="NCBI Taxonomy" id="1121001"/>
    <lineage>
        <taxon>Bacteria</taxon>
        <taxon>Pseudomonadati</taxon>
        <taxon>Pseudomonadota</taxon>
        <taxon>Betaproteobacteria</taxon>
        <taxon>Neisseriales</taxon>
        <taxon>Chitinibacteraceae</taxon>
        <taxon>Andreprevotia</taxon>
    </lineage>
</organism>
<gene>
    <name evidence="3" type="ORF">SAMN02745857_03642</name>
</gene>
<dbReference type="InterPro" id="IPR016047">
    <property type="entry name" value="M23ase_b-sheet_dom"/>
</dbReference>
<dbReference type="InterPro" id="IPR011055">
    <property type="entry name" value="Dup_hybrid_motif"/>
</dbReference>
<dbReference type="STRING" id="1121001.SAMN02745857_03642"/>
<dbReference type="SUPFAM" id="SSF51261">
    <property type="entry name" value="Duplicated hybrid motif"/>
    <property type="match status" value="1"/>
</dbReference>
<dbReference type="EMBL" id="FWXD01000030">
    <property type="protein sequence ID" value="SMC29165.1"/>
    <property type="molecule type" value="Genomic_DNA"/>
</dbReference>
<dbReference type="GO" id="GO:0004222">
    <property type="term" value="F:metalloendopeptidase activity"/>
    <property type="evidence" value="ECO:0007669"/>
    <property type="project" value="TreeGrafter"/>
</dbReference>
<evidence type="ECO:0000313" key="4">
    <source>
        <dbReference type="Proteomes" id="UP000192761"/>
    </source>
</evidence>
<evidence type="ECO:0000313" key="3">
    <source>
        <dbReference type="EMBL" id="SMC29165.1"/>
    </source>
</evidence>
<dbReference type="OrthoDB" id="9815245at2"/>
<keyword evidence="1" id="KW-0812">Transmembrane</keyword>
<sequence>MNIILVSNRLAKAVTIGPLGLALAGVGAALALLAAGIGIGSLFGATPVQPLWHFSKSRQVDIDALAVKLGELQAKLTRMDGLAQQVGAKTGIDVKPFLSSQPAPRGGLDSHDRAMSATELANALTMADKQASAYLDQLTLSESPLLDKQNWQLPTHAPLSGGLQSSSFGWRIDPFNGHQTFHEGIDFVGDVGTAIHAAAAGKVVYAAFHPQYGNMVEIDHGNGLTSRYAHASKLLVAEGDSIKAGQPVAELGSTGRSTGPHLHFEIRYKGVAQNPLRFITAANAPVLATAQPSD</sequence>
<dbReference type="CDD" id="cd12797">
    <property type="entry name" value="M23_peptidase"/>
    <property type="match status" value="1"/>
</dbReference>
<dbReference type="Gene3D" id="2.70.70.10">
    <property type="entry name" value="Glucose Permease (Domain IIA)"/>
    <property type="match status" value="1"/>
</dbReference>